<feature type="transmembrane region" description="Helical" evidence="1">
    <location>
        <begin position="92"/>
        <end position="113"/>
    </location>
</feature>
<keyword evidence="1" id="KW-1133">Transmembrane helix</keyword>
<gene>
    <name evidence="2" type="ORF">ACFFTP_12830</name>
</gene>
<evidence type="ECO:0000313" key="3">
    <source>
        <dbReference type="Proteomes" id="UP001589716"/>
    </source>
</evidence>
<dbReference type="Proteomes" id="UP001589716">
    <property type="component" value="Unassembled WGS sequence"/>
</dbReference>
<protein>
    <recommendedName>
        <fullName evidence="4">DUF4175 domain-containing protein</fullName>
    </recommendedName>
</protein>
<accession>A0ABV5QPU3</accession>
<evidence type="ECO:0000256" key="1">
    <source>
        <dbReference type="SAM" id="Phobius"/>
    </source>
</evidence>
<dbReference type="RefSeq" id="WP_345488599.1">
    <property type="nucleotide sequence ID" value="NZ_BAAAWU010000001.1"/>
</dbReference>
<feature type="transmembrane region" description="Helical" evidence="1">
    <location>
        <begin position="12"/>
        <end position="37"/>
    </location>
</feature>
<reference evidence="2 3" key="1">
    <citation type="submission" date="2024-09" db="EMBL/GenBank/DDBJ databases">
        <authorList>
            <person name="Sun Q."/>
            <person name="Mori K."/>
        </authorList>
    </citation>
    <scope>NUCLEOTIDE SEQUENCE [LARGE SCALE GENOMIC DNA]</scope>
    <source>
        <strain evidence="2 3">JCM 4414</strain>
    </source>
</reference>
<sequence>MTSNDPDARATGAWIAPLVSTLVTVPLGLLVLFFAGLSPMACDSCNGAEADRFDASFAVAFPVVVTGLLLALGLLITSWALPWRVRHAARRVGFAVAAPVVAVVAGVVFAGLLDVP</sequence>
<feature type="transmembrane region" description="Helical" evidence="1">
    <location>
        <begin position="57"/>
        <end position="80"/>
    </location>
</feature>
<name>A0ABV5QPU3_9ACTN</name>
<keyword evidence="1" id="KW-0812">Transmembrane</keyword>
<dbReference type="EMBL" id="JBHMCT010000008">
    <property type="protein sequence ID" value="MFB9555074.1"/>
    <property type="molecule type" value="Genomic_DNA"/>
</dbReference>
<evidence type="ECO:0000313" key="2">
    <source>
        <dbReference type="EMBL" id="MFB9555074.1"/>
    </source>
</evidence>
<keyword evidence="1" id="KW-0472">Membrane</keyword>
<proteinExistence type="predicted"/>
<evidence type="ECO:0008006" key="4">
    <source>
        <dbReference type="Google" id="ProtNLM"/>
    </source>
</evidence>
<keyword evidence="3" id="KW-1185">Reference proteome</keyword>
<organism evidence="2 3">
    <name type="scientific">Streptomyces roseoviridis</name>
    <dbReference type="NCBI Taxonomy" id="67361"/>
    <lineage>
        <taxon>Bacteria</taxon>
        <taxon>Bacillati</taxon>
        <taxon>Actinomycetota</taxon>
        <taxon>Actinomycetes</taxon>
        <taxon>Kitasatosporales</taxon>
        <taxon>Streptomycetaceae</taxon>
        <taxon>Streptomyces</taxon>
    </lineage>
</organism>
<comment type="caution">
    <text evidence="2">The sequence shown here is derived from an EMBL/GenBank/DDBJ whole genome shotgun (WGS) entry which is preliminary data.</text>
</comment>